<sequence>MDPSLYSLTERWGAGFAHSSLLLIGLPLTVILLPIPFSLAPCPVVTYMLARFFRRRMLVWGANQSIQASAIQVLIVLVAGMVALINLPRQIDLALGTAGFLLFLYTLWAAFDTLLGYDFRYFLIGKVVSRVSEANLKRQEHRKGWSNESG</sequence>
<keyword evidence="1" id="KW-1133">Transmembrane helix</keyword>
<accession>A0A381R9R6</accession>
<name>A0A381R9R6_9ZZZZ</name>
<organism evidence="2">
    <name type="scientific">marine metagenome</name>
    <dbReference type="NCBI Taxonomy" id="408172"/>
    <lineage>
        <taxon>unclassified sequences</taxon>
        <taxon>metagenomes</taxon>
        <taxon>ecological metagenomes</taxon>
    </lineage>
</organism>
<feature type="transmembrane region" description="Helical" evidence="1">
    <location>
        <begin position="70"/>
        <end position="87"/>
    </location>
</feature>
<dbReference type="AlphaFoldDB" id="A0A381R9R6"/>
<keyword evidence="1" id="KW-0472">Membrane</keyword>
<evidence type="ECO:0008006" key="3">
    <source>
        <dbReference type="Google" id="ProtNLM"/>
    </source>
</evidence>
<evidence type="ECO:0000313" key="2">
    <source>
        <dbReference type="EMBL" id="SUZ88391.1"/>
    </source>
</evidence>
<gene>
    <name evidence="2" type="ORF">METZ01_LOCUS41245</name>
</gene>
<proteinExistence type="predicted"/>
<protein>
    <recommendedName>
        <fullName evidence="3">DUF4870 domain-containing protein</fullName>
    </recommendedName>
</protein>
<dbReference type="EMBL" id="UINC01001768">
    <property type="protein sequence ID" value="SUZ88391.1"/>
    <property type="molecule type" value="Genomic_DNA"/>
</dbReference>
<keyword evidence="1" id="KW-0812">Transmembrane</keyword>
<evidence type="ECO:0000256" key="1">
    <source>
        <dbReference type="SAM" id="Phobius"/>
    </source>
</evidence>
<feature type="transmembrane region" description="Helical" evidence="1">
    <location>
        <begin position="20"/>
        <end position="49"/>
    </location>
</feature>
<reference evidence="2" key="1">
    <citation type="submission" date="2018-05" db="EMBL/GenBank/DDBJ databases">
        <authorList>
            <person name="Lanie J.A."/>
            <person name="Ng W.-L."/>
            <person name="Kazmierczak K.M."/>
            <person name="Andrzejewski T.M."/>
            <person name="Davidsen T.M."/>
            <person name="Wayne K.J."/>
            <person name="Tettelin H."/>
            <person name="Glass J.I."/>
            <person name="Rusch D."/>
            <person name="Podicherti R."/>
            <person name="Tsui H.-C.T."/>
            <person name="Winkler M.E."/>
        </authorList>
    </citation>
    <scope>NUCLEOTIDE SEQUENCE</scope>
</reference>
<feature type="transmembrane region" description="Helical" evidence="1">
    <location>
        <begin position="93"/>
        <end position="111"/>
    </location>
</feature>